<evidence type="ECO:0000313" key="2">
    <source>
        <dbReference type="Proteomes" id="UP001314261"/>
    </source>
</evidence>
<dbReference type="PANTHER" id="PTHR38451">
    <property type="entry name" value="TRNA (ADENINE(22)-N(1))-METHYLTRANSFERASE"/>
    <property type="match status" value="1"/>
</dbReference>
<dbReference type="Proteomes" id="UP001314261">
    <property type="component" value="Unassembled WGS sequence"/>
</dbReference>
<organism evidence="1 2">
    <name type="scientific">Fructobacillus fructosus</name>
    <dbReference type="NCBI Taxonomy" id="1631"/>
    <lineage>
        <taxon>Bacteria</taxon>
        <taxon>Bacillati</taxon>
        <taxon>Bacillota</taxon>
        <taxon>Bacilli</taxon>
        <taxon>Lactobacillales</taxon>
        <taxon>Lactobacillaceae</taxon>
        <taxon>Fructobacillus</taxon>
    </lineage>
</organism>
<sequence>MSHIKLSPRLAAVAQLVETKQKMADIGSDHAYLASALVEQGKVAKAIVGEVAEGPLQNAKSTVSSQGLTGSIDCRLADGLAALSKTDEVETVVIAGMGGLLIKKILEDGQSLGPFQQLVLQPNTDQEALRAWLVQNGYRISQEKMVAEGVHHYEIIVAHPGQQKLSAEDLTFGPFLRKDKGPVFVAKWQHERDRLALVLKRLEEAQQTNSMKYAEVKRAVGQIEKELD</sequence>
<accession>A0ABN9YQJ2</accession>
<dbReference type="EC" id="2.1.1.217" evidence="1"/>
<dbReference type="EMBL" id="CAUZLR010000003">
    <property type="protein sequence ID" value="CAK1235264.1"/>
    <property type="molecule type" value="Genomic_DNA"/>
</dbReference>
<keyword evidence="1" id="KW-0489">Methyltransferase</keyword>
<dbReference type="GO" id="GO:0032259">
    <property type="term" value="P:methylation"/>
    <property type="evidence" value="ECO:0007669"/>
    <property type="project" value="UniProtKB-KW"/>
</dbReference>
<dbReference type="GO" id="GO:0160105">
    <property type="term" value="F:tRNA (adenine(22)-N1)-methyltransferase activity"/>
    <property type="evidence" value="ECO:0007669"/>
    <property type="project" value="UniProtKB-EC"/>
</dbReference>
<dbReference type="SUPFAM" id="SSF53335">
    <property type="entry name" value="S-adenosyl-L-methionine-dependent methyltransferases"/>
    <property type="match status" value="1"/>
</dbReference>
<dbReference type="InterPro" id="IPR029063">
    <property type="entry name" value="SAM-dependent_MTases_sf"/>
</dbReference>
<protein>
    <submittedName>
        <fullName evidence="1">tRNA A22 N1-methylase (TrmK)</fullName>
        <ecNumber evidence="1">2.1.1.217</ecNumber>
    </submittedName>
</protein>
<name>A0ABN9YQJ2_9LACO</name>
<dbReference type="Gene3D" id="3.40.50.150">
    <property type="entry name" value="Vaccinia Virus protein VP39"/>
    <property type="match status" value="1"/>
</dbReference>
<evidence type="ECO:0000313" key="1">
    <source>
        <dbReference type="EMBL" id="CAK1235264.1"/>
    </source>
</evidence>
<proteinExistence type="predicted"/>
<gene>
    <name evidence="1" type="ORF">R54839_PPFHFPJH_00632</name>
</gene>
<dbReference type="PIRSF" id="PIRSF018637">
    <property type="entry name" value="TrmK"/>
    <property type="match status" value="1"/>
</dbReference>
<keyword evidence="2" id="KW-1185">Reference proteome</keyword>
<dbReference type="PANTHER" id="PTHR38451:SF1">
    <property type="entry name" value="TRNA (ADENINE(22)-N(1))-METHYLTRANSFERASE"/>
    <property type="match status" value="1"/>
</dbReference>
<comment type="caution">
    <text evidence="1">The sequence shown here is derived from an EMBL/GenBank/DDBJ whole genome shotgun (WGS) entry which is preliminary data.</text>
</comment>
<keyword evidence="1" id="KW-0808">Transferase</keyword>
<dbReference type="Gene3D" id="1.10.287.1890">
    <property type="match status" value="1"/>
</dbReference>
<dbReference type="RefSeq" id="WP_187753668.1">
    <property type="nucleotide sequence ID" value="NZ_CAUZLR010000003.1"/>
</dbReference>
<dbReference type="InterPro" id="IPR006901">
    <property type="entry name" value="TrmK"/>
</dbReference>
<reference evidence="1 2" key="1">
    <citation type="submission" date="2023-10" db="EMBL/GenBank/DDBJ databases">
        <authorList>
            <person name="Botero Cardona J."/>
        </authorList>
    </citation>
    <scope>NUCLEOTIDE SEQUENCE [LARGE SCALE GENOMIC DNA]</scope>
    <source>
        <strain evidence="1 2">R-54839</strain>
    </source>
</reference>
<dbReference type="Pfam" id="PF04816">
    <property type="entry name" value="TrmK"/>
    <property type="match status" value="1"/>
</dbReference>